<dbReference type="InterPro" id="IPR013762">
    <property type="entry name" value="Integrase-like_cat_sf"/>
</dbReference>
<evidence type="ECO:0000256" key="2">
    <source>
        <dbReference type="ARBA" id="ARBA00022490"/>
    </source>
</evidence>
<evidence type="ECO:0000256" key="9">
    <source>
        <dbReference type="HAMAP-Rule" id="MF_01808"/>
    </source>
</evidence>
<dbReference type="GO" id="GO:0051301">
    <property type="term" value="P:cell division"/>
    <property type="evidence" value="ECO:0007669"/>
    <property type="project" value="UniProtKB-KW"/>
</dbReference>
<dbReference type="CDD" id="cd00798">
    <property type="entry name" value="INT_XerDC_C"/>
    <property type="match status" value="1"/>
</dbReference>
<dbReference type="SUPFAM" id="SSF56349">
    <property type="entry name" value="DNA breaking-rejoining enzymes"/>
    <property type="match status" value="1"/>
</dbReference>
<reference evidence="12" key="2">
    <citation type="journal article" date="2021" name="PeerJ">
        <title>Extensive microbial diversity within the chicken gut microbiome revealed by metagenomics and culture.</title>
        <authorList>
            <person name="Gilroy R."/>
            <person name="Ravi A."/>
            <person name="Getino M."/>
            <person name="Pursley I."/>
            <person name="Horton D.L."/>
            <person name="Alikhan N.F."/>
            <person name="Baker D."/>
            <person name="Gharbi K."/>
            <person name="Hall N."/>
            <person name="Watson M."/>
            <person name="Adriaenssens E.M."/>
            <person name="Foster-Nyarko E."/>
            <person name="Jarju S."/>
            <person name="Secka A."/>
            <person name="Antonio M."/>
            <person name="Oren A."/>
            <person name="Chaudhuri R.R."/>
            <person name="La Ragione R."/>
            <person name="Hildebrand F."/>
            <person name="Pallen M.J."/>
        </authorList>
    </citation>
    <scope>NUCLEOTIDE SEQUENCE</scope>
    <source>
        <strain evidence="12">B1-20833</strain>
    </source>
</reference>
<dbReference type="GO" id="GO:0009037">
    <property type="term" value="F:tyrosine-based site-specific recombinase activity"/>
    <property type="evidence" value="ECO:0007669"/>
    <property type="project" value="UniProtKB-UniRule"/>
</dbReference>
<dbReference type="GO" id="GO:0005737">
    <property type="term" value="C:cytoplasm"/>
    <property type="evidence" value="ECO:0007669"/>
    <property type="project" value="UniProtKB-SubCell"/>
</dbReference>
<dbReference type="PANTHER" id="PTHR30349">
    <property type="entry name" value="PHAGE INTEGRASE-RELATED"/>
    <property type="match status" value="1"/>
</dbReference>
<dbReference type="InterPro" id="IPR050090">
    <property type="entry name" value="Tyrosine_recombinase_XerCD"/>
</dbReference>
<dbReference type="Gene3D" id="1.10.443.10">
    <property type="entry name" value="Intergrase catalytic core"/>
    <property type="match status" value="1"/>
</dbReference>
<evidence type="ECO:0000259" key="11">
    <source>
        <dbReference type="PROSITE" id="PS51900"/>
    </source>
</evidence>
<dbReference type="HAMAP" id="MF_01808">
    <property type="entry name" value="Recomb_XerC_XerD"/>
    <property type="match status" value="1"/>
</dbReference>
<organism evidence="12 13">
    <name type="scientific">Candidatus Cryptobacteroides intestinavium</name>
    <dbReference type="NCBI Taxonomy" id="2840766"/>
    <lineage>
        <taxon>Bacteria</taxon>
        <taxon>Pseudomonadati</taxon>
        <taxon>Bacteroidota</taxon>
        <taxon>Bacteroidia</taxon>
        <taxon>Bacteroidales</taxon>
        <taxon>Candidatus Cryptobacteroides</taxon>
    </lineage>
</organism>
<dbReference type="GO" id="GO:0006313">
    <property type="term" value="P:DNA transposition"/>
    <property type="evidence" value="ECO:0007669"/>
    <property type="project" value="UniProtKB-UniRule"/>
</dbReference>
<protein>
    <recommendedName>
        <fullName evidence="9">Tyrosine recombinase XerC</fullName>
    </recommendedName>
</protein>
<dbReference type="PROSITE" id="PS51900">
    <property type="entry name" value="CB"/>
    <property type="match status" value="1"/>
</dbReference>
<dbReference type="Proteomes" id="UP000823661">
    <property type="component" value="Unassembled WGS sequence"/>
</dbReference>
<keyword evidence="5 9" id="KW-0229">DNA integration</keyword>
<dbReference type="Pfam" id="PF02899">
    <property type="entry name" value="Phage_int_SAM_1"/>
    <property type="match status" value="1"/>
</dbReference>
<keyword evidence="8 9" id="KW-0131">Cell cycle</keyword>
<keyword evidence="3 9" id="KW-0132">Cell division</keyword>
<evidence type="ECO:0000256" key="1">
    <source>
        <dbReference type="ARBA" id="ARBA00004496"/>
    </source>
</evidence>
<keyword evidence="4 9" id="KW-0159">Chromosome partition</keyword>
<dbReference type="NCBIfam" id="NF001399">
    <property type="entry name" value="PRK00283.1"/>
    <property type="match status" value="1"/>
</dbReference>
<dbReference type="InterPro" id="IPR002104">
    <property type="entry name" value="Integrase_catalytic"/>
</dbReference>
<feature type="domain" description="Core-binding (CB)" evidence="11">
    <location>
        <begin position="1"/>
        <end position="84"/>
    </location>
</feature>
<comment type="subunit">
    <text evidence="9">Forms a cyclic heterotetrameric complex composed of two molecules of XerC and two molecules of XerD.</text>
</comment>
<evidence type="ECO:0000259" key="10">
    <source>
        <dbReference type="PROSITE" id="PS51898"/>
    </source>
</evidence>
<feature type="active site" evidence="9">
    <location>
        <position position="281"/>
    </location>
</feature>
<feature type="active site" evidence="9">
    <location>
        <position position="255"/>
    </location>
</feature>
<dbReference type="GO" id="GO:0003677">
    <property type="term" value="F:DNA binding"/>
    <property type="evidence" value="ECO:0007669"/>
    <property type="project" value="UniProtKB-UniRule"/>
</dbReference>
<proteinExistence type="inferred from homology"/>
<feature type="active site" description="O-(3'-phospho-DNA)-tyrosine intermediate" evidence="9">
    <location>
        <position position="290"/>
    </location>
</feature>
<dbReference type="InterPro" id="IPR011010">
    <property type="entry name" value="DNA_brk_join_enz"/>
</dbReference>
<dbReference type="InterPro" id="IPR044068">
    <property type="entry name" value="CB"/>
</dbReference>
<comment type="subcellular location">
    <subcellularLocation>
        <location evidence="1 9">Cytoplasm</location>
    </subcellularLocation>
</comment>
<comment type="function">
    <text evidence="9">Site-specific tyrosine recombinase, which acts by catalyzing the cutting and rejoining of the recombining DNA molecules. The XerC-XerD complex is essential to convert dimers of the bacterial chromosome into monomers to permit their segregation at cell division. It also contributes to the segregational stability of plasmids.</text>
</comment>
<comment type="similarity">
    <text evidence="9">Belongs to the 'phage' integrase family. XerC subfamily.</text>
</comment>
<feature type="active site" evidence="9">
    <location>
        <position position="258"/>
    </location>
</feature>
<dbReference type="NCBIfam" id="NF040815">
    <property type="entry name" value="recomb_XerA_Arch"/>
    <property type="match status" value="1"/>
</dbReference>
<sequence>MDTNILKDYRYYLKIERSLSPNTVGAYFRDVTAFLDWLELQTAGKNLSAMSTDDVISYLQSMTVSKRTQARILSSLRSFFSWLVLEGYIKDNPCDGVDSPKMGRYLPDVLSVEDVGAIMDSVPLTGWRGLRDRAILEMLYGCGLRVSEASGMRISDLFFDDGFVRVVGKGDKERIVPIGEMAMDAVRNYLEVRPEPSSLPVSSGPSSNVQMSSSTPVSDILFLNSRGSQLSRISIFNMVKHYAMLAGITKEISPHTFRHSFATHLIENGADLRIVQEMLGHESILTTEIYTHISKATWQAAILSHHPRR</sequence>
<feature type="active site" evidence="9">
    <location>
        <position position="169"/>
    </location>
</feature>
<dbReference type="InterPro" id="IPR004107">
    <property type="entry name" value="Integrase_SAM-like_N"/>
</dbReference>
<accession>A0A9D9EW15</accession>
<dbReference type="Pfam" id="PF00589">
    <property type="entry name" value="Phage_integrase"/>
    <property type="match status" value="1"/>
</dbReference>
<gene>
    <name evidence="9" type="primary">xerC</name>
    <name evidence="12" type="ORF">IAC06_07165</name>
</gene>
<dbReference type="InterPro" id="IPR010998">
    <property type="entry name" value="Integrase_recombinase_N"/>
</dbReference>
<dbReference type="GO" id="GO:0007059">
    <property type="term" value="P:chromosome segregation"/>
    <property type="evidence" value="ECO:0007669"/>
    <property type="project" value="UniProtKB-UniRule"/>
</dbReference>
<keyword evidence="2 9" id="KW-0963">Cytoplasm</keyword>
<feature type="domain" description="Tyr recombinase" evidence="10">
    <location>
        <begin position="105"/>
        <end position="303"/>
    </location>
</feature>
<name>A0A9D9EW15_9BACT</name>
<evidence type="ECO:0000256" key="5">
    <source>
        <dbReference type="ARBA" id="ARBA00022908"/>
    </source>
</evidence>
<dbReference type="PANTHER" id="PTHR30349:SF81">
    <property type="entry name" value="TYROSINE RECOMBINASE XERC"/>
    <property type="match status" value="1"/>
</dbReference>
<evidence type="ECO:0000313" key="12">
    <source>
        <dbReference type="EMBL" id="MBO8452645.1"/>
    </source>
</evidence>
<evidence type="ECO:0000256" key="4">
    <source>
        <dbReference type="ARBA" id="ARBA00022829"/>
    </source>
</evidence>
<dbReference type="EMBL" id="JADIMI010000068">
    <property type="protein sequence ID" value="MBO8452645.1"/>
    <property type="molecule type" value="Genomic_DNA"/>
</dbReference>
<evidence type="ECO:0000256" key="7">
    <source>
        <dbReference type="ARBA" id="ARBA00023172"/>
    </source>
</evidence>
<evidence type="ECO:0000256" key="3">
    <source>
        <dbReference type="ARBA" id="ARBA00022618"/>
    </source>
</evidence>
<dbReference type="InterPro" id="IPR023009">
    <property type="entry name" value="Tyrosine_recombinase_XerC/XerD"/>
</dbReference>
<dbReference type="PROSITE" id="PS51898">
    <property type="entry name" value="TYR_RECOMBINASE"/>
    <property type="match status" value="1"/>
</dbReference>
<keyword evidence="7 9" id="KW-0233">DNA recombination</keyword>
<comment type="caution">
    <text evidence="12">The sequence shown here is derived from an EMBL/GenBank/DDBJ whole genome shotgun (WGS) entry which is preliminary data.</text>
</comment>
<evidence type="ECO:0000256" key="8">
    <source>
        <dbReference type="ARBA" id="ARBA00023306"/>
    </source>
</evidence>
<evidence type="ECO:0000256" key="6">
    <source>
        <dbReference type="ARBA" id="ARBA00023125"/>
    </source>
</evidence>
<keyword evidence="6 9" id="KW-0238">DNA-binding</keyword>
<reference evidence="12" key="1">
    <citation type="submission" date="2020-10" db="EMBL/GenBank/DDBJ databases">
        <authorList>
            <person name="Gilroy R."/>
        </authorList>
    </citation>
    <scope>NUCLEOTIDE SEQUENCE</scope>
    <source>
        <strain evidence="12">B1-20833</strain>
    </source>
</reference>
<dbReference type="AlphaFoldDB" id="A0A9D9EW15"/>
<feature type="active site" evidence="9">
    <location>
        <position position="145"/>
    </location>
</feature>
<dbReference type="Gene3D" id="1.10.150.130">
    <property type="match status" value="1"/>
</dbReference>
<evidence type="ECO:0000313" key="13">
    <source>
        <dbReference type="Proteomes" id="UP000823661"/>
    </source>
</evidence>